<evidence type="ECO:0000313" key="3">
    <source>
        <dbReference type="Proteomes" id="UP001465976"/>
    </source>
</evidence>
<name>A0ABR3ET93_9AGAR</name>
<organism evidence="2 3">
    <name type="scientific">Marasmius crinis-equi</name>
    <dbReference type="NCBI Taxonomy" id="585013"/>
    <lineage>
        <taxon>Eukaryota</taxon>
        <taxon>Fungi</taxon>
        <taxon>Dikarya</taxon>
        <taxon>Basidiomycota</taxon>
        <taxon>Agaricomycotina</taxon>
        <taxon>Agaricomycetes</taxon>
        <taxon>Agaricomycetidae</taxon>
        <taxon>Agaricales</taxon>
        <taxon>Marasmiineae</taxon>
        <taxon>Marasmiaceae</taxon>
        <taxon>Marasmius</taxon>
    </lineage>
</organism>
<evidence type="ECO:0000313" key="2">
    <source>
        <dbReference type="EMBL" id="KAL0566101.1"/>
    </source>
</evidence>
<feature type="compositionally biased region" description="Gly residues" evidence="1">
    <location>
        <begin position="58"/>
        <end position="76"/>
    </location>
</feature>
<reference evidence="2 3" key="1">
    <citation type="submission" date="2024-02" db="EMBL/GenBank/DDBJ databases">
        <title>A draft genome for the cacao thread blight pathogen Marasmius crinis-equi.</title>
        <authorList>
            <person name="Cohen S.P."/>
            <person name="Baruah I.K."/>
            <person name="Amoako-Attah I."/>
            <person name="Bukari Y."/>
            <person name="Meinhardt L.W."/>
            <person name="Bailey B.A."/>
        </authorList>
    </citation>
    <scope>NUCLEOTIDE SEQUENCE [LARGE SCALE GENOMIC DNA]</scope>
    <source>
        <strain evidence="2 3">GH-76</strain>
    </source>
</reference>
<feature type="region of interest" description="Disordered" evidence="1">
    <location>
        <begin position="34"/>
        <end position="139"/>
    </location>
</feature>
<protein>
    <submittedName>
        <fullName evidence="2">Uncharacterized protein</fullName>
    </submittedName>
</protein>
<sequence>MSDTSTVVYNTTRPEITQQLYPLADVEVQKVRATYPEPFSENDPCEYRRPNSQNKTGNGVGIGSPVGLPGGPGGSDSGNSKGGDDRRDNQPPIRNNGNRGAPGGPPGGGGPPSDPDDPYFDNDDDFELESERGDTRDQRKGVCYTSVDPTLTNKKTWNHDPTPLSEDEMMKATFKILEDLIVLQLYCEPVANSSTVQKTLLQSLPRPSEYFGDDDYTIFES</sequence>
<feature type="compositionally biased region" description="Pro residues" evidence="1">
    <location>
        <begin position="103"/>
        <end position="113"/>
    </location>
</feature>
<proteinExistence type="predicted"/>
<feature type="compositionally biased region" description="Basic and acidic residues" evidence="1">
    <location>
        <begin position="129"/>
        <end position="139"/>
    </location>
</feature>
<gene>
    <name evidence="2" type="ORF">V5O48_015915</name>
</gene>
<dbReference type="EMBL" id="JBAHYK010002009">
    <property type="protein sequence ID" value="KAL0566101.1"/>
    <property type="molecule type" value="Genomic_DNA"/>
</dbReference>
<dbReference type="Proteomes" id="UP001465976">
    <property type="component" value="Unassembled WGS sequence"/>
</dbReference>
<feature type="compositionally biased region" description="Acidic residues" evidence="1">
    <location>
        <begin position="114"/>
        <end position="128"/>
    </location>
</feature>
<evidence type="ECO:0000256" key="1">
    <source>
        <dbReference type="SAM" id="MobiDB-lite"/>
    </source>
</evidence>
<accession>A0ABR3ET93</accession>
<comment type="caution">
    <text evidence="2">The sequence shown here is derived from an EMBL/GenBank/DDBJ whole genome shotgun (WGS) entry which is preliminary data.</text>
</comment>
<keyword evidence="3" id="KW-1185">Reference proteome</keyword>